<keyword evidence="8 11" id="KW-0067">ATP-binding</keyword>
<proteinExistence type="inferred from homology"/>
<comment type="caution">
    <text evidence="15">The sequence shown here is derived from an EMBL/GenBank/DDBJ whole genome shotgun (WGS) entry which is preliminary data.</text>
</comment>
<evidence type="ECO:0000259" key="13">
    <source>
        <dbReference type="Pfam" id="PF12627"/>
    </source>
</evidence>
<comment type="catalytic activity">
    <reaction evidence="11">
        <text>a tRNA precursor + 2 CTP + ATP = a tRNA with a 3' CCA end + 3 diphosphate</text>
        <dbReference type="Rhea" id="RHEA:14433"/>
        <dbReference type="Rhea" id="RHEA-COMP:10465"/>
        <dbReference type="Rhea" id="RHEA-COMP:10468"/>
        <dbReference type="ChEBI" id="CHEBI:30616"/>
        <dbReference type="ChEBI" id="CHEBI:33019"/>
        <dbReference type="ChEBI" id="CHEBI:37563"/>
        <dbReference type="ChEBI" id="CHEBI:74896"/>
        <dbReference type="ChEBI" id="CHEBI:83071"/>
        <dbReference type="EC" id="2.7.7.72"/>
    </reaction>
</comment>
<dbReference type="InterPro" id="IPR002646">
    <property type="entry name" value="PolA_pol_head_dom"/>
</dbReference>
<comment type="similarity">
    <text evidence="11">Belongs to the tRNA nucleotidyltransferase/poly(A) polymerase family. Bacterial CCA-adding enzyme type 3 subfamily.</text>
</comment>
<dbReference type="Gene3D" id="1.10.110.30">
    <property type="match status" value="1"/>
</dbReference>
<keyword evidence="6 11" id="KW-0547">Nucleotide-binding</keyword>
<feature type="binding site" evidence="11">
    <location>
        <position position="159"/>
    </location>
    <ligand>
        <name>CTP</name>
        <dbReference type="ChEBI" id="CHEBI:37563"/>
    </ligand>
</feature>
<dbReference type="GO" id="GO:0000287">
    <property type="term" value="F:magnesium ion binding"/>
    <property type="evidence" value="ECO:0007669"/>
    <property type="project" value="UniProtKB-UniRule"/>
</dbReference>
<evidence type="ECO:0000256" key="7">
    <source>
        <dbReference type="ARBA" id="ARBA00022800"/>
    </source>
</evidence>
<dbReference type="PANTHER" id="PTHR46173:SF1">
    <property type="entry name" value="CCA TRNA NUCLEOTIDYLTRANSFERASE 1, MITOCHONDRIAL"/>
    <property type="match status" value="1"/>
</dbReference>
<evidence type="ECO:0000256" key="8">
    <source>
        <dbReference type="ARBA" id="ARBA00022840"/>
    </source>
</evidence>
<comment type="cofactor">
    <cofactor evidence="1 11">
        <name>Mg(2+)</name>
        <dbReference type="ChEBI" id="CHEBI:18420"/>
    </cofactor>
</comment>
<dbReference type="Gene3D" id="1.20.58.560">
    <property type="match status" value="1"/>
</dbReference>
<dbReference type="InterPro" id="IPR050264">
    <property type="entry name" value="Bact_CCA-adding_enz_type3_sf"/>
</dbReference>
<accession>A0A0R1Y417</accession>
<dbReference type="PANTHER" id="PTHR46173">
    <property type="entry name" value="CCA TRNA NUCLEOTIDYLTRANSFERASE 1, MITOCHONDRIAL"/>
    <property type="match status" value="1"/>
</dbReference>
<keyword evidence="7 11" id="KW-0692">RNA repair</keyword>
<comment type="subunit">
    <text evidence="11">Homodimer.</text>
</comment>
<feature type="binding site" evidence="11">
    <location>
        <position position="32"/>
    </location>
    <ligand>
        <name>CTP</name>
        <dbReference type="ChEBI" id="CHEBI:37563"/>
    </ligand>
</feature>
<evidence type="ECO:0000256" key="4">
    <source>
        <dbReference type="ARBA" id="ARBA00022695"/>
    </source>
</evidence>
<evidence type="ECO:0000259" key="12">
    <source>
        <dbReference type="Pfam" id="PF01743"/>
    </source>
</evidence>
<dbReference type="SUPFAM" id="SSF81891">
    <property type="entry name" value="Poly A polymerase C-terminal region-like"/>
    <property type="match status" value="1"/>
</dbReference>
<evidence type="ECO:0000256" key="5">
    <source>
        <dbReference type="ARBA" id="ARBA00022723"/>
    </source>
</evidence>
<keyword evidence="9 11" id="KW-0460">Magnesium</keyword>
<dbReference type="GO" id="GO:0001680">
    <property type="term" value="P:tRNA 3'-terminal CCA addition"/>
    <property type="evidence" value="ECO:0007669"/>
    <property type="project" value="UniProtKB-UniRule"/>
</dbReference>
<comment type="catalytic activity">
    <reaction evidence="11">
        <text>a tRNA with a 3' CCA end + 2 CTP + ATP = a tRNA with a 3' CCACCA end + 3 diphosphate</text>
        <dbReference type="Rhea" id="RHEA:76235"/>
        <dbReference type="Rhea" id="RHEA-COMP:10468"/>
        <dbReference type="Rhea" id="RHEA-COMP:18655"/>
        <dbReference type="ChEBI" id="CHEBI:30616"/>
        <dbReference type="ChEBI" id="CHEBI:33019"/>
        <dbReference type="ChEBI" id="CHEBI:37563"/>
        <dbReference type="ChEBI" id="CHEBI:83071"/>
        <dbReference type="ChEBI" id="CHEBI:195187"/>
    </reaction>
</comment>
<evidence type="ECO:0000256" key="6">
    <source>
        <dbReference type="ARBA" id="ARBA00022741"/>
    </source>
</evidence>
<keyword evidence="10 11" id="KW-0694">RNA-binding</keyword>
<evidence type="ECO:0000256" key="10">
    <source>
        <dbReference type="ARBA" id="ARBA00022884"/>
    </source>
</evidence>
<sequence length="400" mass="44101">MRLVELAPDFVAGKPLLQTIEAAGFEAYFVGGAVRDALLKRPIHDVDIATSAFPAEVKALFKRTVDTGIKHGTVTVLDHGAGYEVTTFRTESTYQDFRRPDSVTFVRSLKEDLKRRDFTVNALAMTADGQIIDLFDGLADLKAKRLKAVGIAYERFHEDALRMMRAVRFEAQLDFKLAPKTSAAIRENHMLLTKIAMERIHSEFVKMMLSPHWAAGLADFVETQLYLATPGLAQQQAALTATLRAVGVCQNEVQVWLLLAWQMQWSPDQLQQVLKAWKSANDVIAASTMALTLCQQLVHLSGQSLKWALYQAGKPALTDALQVLRMVGQLQPAQIQTFKQQYAELPIKSARDLAVNGRDLIAAGFKPGPALGQQLQLLQKQVLAGTIANKPSALLAVLGK</sequence>
<feature type="binding site" evidence="11">
    <location>
        <position position="35"/>
    </location>
    <ligand>
        <name>CTP</name>
        <dbReference type="ChEBI" id="CHEBI:37563"/>
    </ligand>
</feature>
<dbReference type="Pfam" id="PF12627">
    <property type="entry name" value="PolyA_pol_RNAbd"/>
    <property type="match status" value="1"/>
</dbReference>
<dbReference type="InterPro" id="IPR023068">
    <property type="entry name" value="CCA-adding_enz_firmicutes"/>
</dbReference>
<evidence type="ECO:0000256" key="3">
    <source>
        <dbReference type="ARBA" id="ARBA00022694"/>
    </source>
</evidence>
<dbReference type="InterPro" id="IPR043519">
    <property type="entry name" value="NT_sf"/>
</dbReference>
<dbReference type="GO" id="GO:0160016">
    <property type="term" value="F:CCACCA tRNA nucleotidyltransferase activity"/>
    <property type="evidence" value="ECO:0007669"/>
    <property type="project" value="RHEA"/>
</dbReference>
<dbReference type="RefSeq" id="WP_057002261.1">
    <property type="nucleotide sequence ID" value="NZ_AZGA01000002.1"/>
</dbReference>
<protein>
    <recommendedName>
        <fullName evidence="11">CCA-adding enzyme</fullName>
        <ecNumber evidence="11">2.7.7.72</ecNumber>
    </recommendedName>
    <alternativeName>
        <fullName evidence="11">CCA tRNA nucleotidyltransferase</fullName>
    </alternativeName>
    <alternativeName>
        <fullName evidence="11">tRNA CCA-pyrophosphorylase</fullName>
    </alternativeName>
    <alternativeName>
        <fullName evidence="11">tRNA adenylyl-/cytidylyl- transferase</fullName>
    </alternativeName>
    <alternativeName>
        <fullName evidence="11">tRNA nucleotidyltransferase</fullName>
    </alternativeName>
    <alternativeName>
        <fullName evidence="11">tRNA-NT</fullName>
    </alternativeName>
</protein>
<comment type="function">
    <text evidence="11">Catalyzes the addition and repair of the essential 3'-terminal CCA sequence in tRNAs without using a nucleic acid template. Adds these three nucleotides in the order of C, C, and A to the tRNA nucleotide-73, using CTP and ATP as substrates and producing inorganic pyrophosphate. tRNA 3'-terminal CCA addition is required both for tRNA processing and repair. Also involved in tRNA surveillance by mediating tandem CCA addition to generate a CCACCA at the 3' terminus of unstable tRNAs. While stable tRNAs receive only 3'-terminal CCA, unstable tRNAs are marked with CCACCA and rapidly degraded.</text>
</comment>
<feature type="binding site" evidence="11">
    <location>
        <position position="162"/>
    </location>
    <ligand>
        <name>CTP</name>
        <dbReference type="ChEBI" id="CHEBI:37563"/>
    </ligand>
</feature>
<dbReference type="Gene3D" id="1.10.246.80">
    <property type="match status" value="1"/>
</dbReference>
<feature type="domain" description="Poly A polymerase head" evidence="12">
    <location>
        <begin position="27"/>
        <end position="146"/>
    </location>
</feature>
<dbReference type="CDD" id="cd05398">
    <property type="entry name" value="NT_ClassII-CCAase"/>
    <property type="match status" value="1"/>
</dbReference>
<keyword evidence="4 11" id="KW-0548">Nucleotidyltransferase</keyword>
<dbReference type="STRING" id="1423734.FC83_GL002421"/>
<dbReference type="Gene3D" id="3.30.460.10">
    <property type="entry name" value="Beta Polymerase, domain 2"/>
    <property type="match status" value="1"/>
</dbReference>
<evidence type="ECO:0000256" key="1">
    <source>
        <dbReference type="ARBA" id="ARBA00001946"/>
    </source>
</evidence>
<dbReference type="Pfam" id="PF01743">
    <property type="entry name" value="PolyA_pol"/>
    <property type="match status" value="1"/>
</dbReference>
<dbReference type="PATRIC" id="fig|1423734.3.peg.2455"/>
<keyword evidence="2 11" id="KW-0808">Transferase</keyword>
<evidence type="ECO:0000313" key="16">
    <source>
        <dbReference type="Proteomes" id="UP000051236"/>
    </source>
</evidence>
<keyword evidence="3 11" id="KW-0819">tRNA processing</keyword>
<evidence type="ECO:0000256" key="11">
    <source>
        <dbReference type="HAMAP-Rule" id="MF_01263"/>
    </source>
</evidence>
<feature type="binding site" evidence="11">
    <location>
        <position position="165"/>
    </location>
    <ligand>
        <name>ATP</name>
        <dbReference type="ChEBI" id="CHEBI:30616"/>
    </ligand>
</feature>
<organism evidence="15 16">
    <name type="scientific">Agrilactobacillus composti DSM 18527 = JCM 14202</name>
    <dbReference type="NCBI Taxonomy" id="1423734"/>
    <lineage>
        <taxon>Bacteria</taxon>
        <taxon>Bacillati</taxon>
        <taxon>Bacillota</taxon>
        <taxon>Bacilli</taxon>
        <taxon>Lactobacillales</taxon>
        <taxon>Lactobacillaceae</taxon>
        <taxon>Agrilactobacillus</taxon>
    </lineage>
</organism>
<feature type="binding site" evidence="11">
    <location>
        <position position="168"/>
    </location>
    <ligand>
        <name>ATP</name>
        <dbReference type="ChEBI" id="CHEBI:30616"/>
    </ligand>
</feature>
<evidence type="ECO:0000259" key="14">
    <source>
        <dbReference type="Pfam" id="PF13735"/>
    </source>
</evidence>
<dbReference type="GO" id="GO:0042245">
    <property type="term" value="P:RNA repair"/>
    <property type="evidence" value="ECO:0007669"/>
    <property type="project" value="UniProtKB-KW"/>
</dbReference>
<feature type="domain" description="tRNA nucleotidyltransferase/poly(A) polymerase RNA and SrmB- binding" evidence="13">
    <location>
        <begin position="174"/>
        <end position="228"/>
    </location>
</feature>
<feature type="binding site" evidence="11">
    <location>
        <position position="159"/>
    </location>
    <ligand>
        <name>ATP</name>
        <dbReference type="ChEBI" id="CHEBI:30616"/>
    </ligand>
</feature>
<feature type="binding site" evidence="11">
    <location>
        <position position="162"/>
    </location>
    <ligand>
        <name>ATP</name>
        <dbReference type="ChEBI" id="CHEBI:30616"/>
    </ligand>
</feature>
<keyword evidence="5 11" id="KW-0479">Metal-binding</keyword>
<dbReference type="EMBL" id="AZGA01000002">
    <property type="protein sequence ID" value="KRM36549.1"/>
    <property type="molecule type" value="Genomic_DNA"/>
</dbReference>
<evidence type="ECO:0000256" key="9">
    <source>
        <dbReference type="ARBA" id="ARBA00022842"/>
    </source>
</evidence>
<feature type="binding site" evidence="11">
    <location>
        <position position="32"/>
    </location>
    <ligand>
        <name>ATP</name>
        <dbReference type="ChEBI" id="CHEBI:30616"/>
    </ligand>
</feature>
<dbReference type="Proteomes" id="UP000051236">
    <property type="component" value="Unassembled WGS sequence"/>
</dbReference>
<dbReference type="SUPFAM" id="SSF81301">
    <property type="entry name" value="Nucleotidyltransferase"/>
    <property type="match status" value="1"/>
</dbReference>
<reference evidence="15 16" key="1">
    <citation type="journal article" date="2015" name="Genome Announc.">
        <title>Expanding the biotechnology potential of lactobacilli through comparative genomics of 213 strains and associated genera.</title>
        <authorList>
            <person name="Sun Z."/>
            <person name="Harris H.M."/>
            <person name="McCann A."/>
            <person name="Guo C."/>
            <person name="Argimon S."/>
            <person name="Zhang W."/>
            <person name="Yang X."/>
            <person name="Jeffery I.B."/>
            <person name="Cooney J.C."/>
            <person name="Kagawa T.F."/>
            <person name="Liu W."/>
            <person name="Song Y."/>
            <person name="Salvetti E."/>
            <person name="Wrobel A."/>
            <person name="Rasinkangas P."/>
            <person name="Parkhill J."/>
            <person name="Rea M.C."/>
            <person name="O'Sullivan O."/>
            <person name="Ritari J."/>
            <person name="Douillard F.P."/>
            <person name="Paul Ross R."/>
            <person name="Yang R."/>
            <person name="Briner A.E."/>
            <person name="Felis G.E."/>
            <person name="de Vos W.M."/>
            <person name="Barrangou R."/>
            <person name="Klaenhammer T.R."/>
            <person name="Caufield P.W."/>
            <person name="Cui Y."/>
            <person name="Zhang H."/>
            <person name="O'Toole P.W."/>
        </authorList>
    </citation>
    <scope>NUCLEOTIDE SEQUENCE [LARGE SCALE GENOMIC DNA]</scope>
    <source>
        <strain evidence="15 16">DSM 18527</strain>
    </source>
</reference>
<dbReference type="eggNOG" id="COG0617">
    <property type="taxonomic scope" value="Bacteria"/>
</dbReference>
<gene>
    <name evidence="11" type="primary">cca</name>
    <name evidence="15" type="ORF">FC83_GL002421</name>
</gene>
<dbReference type="GO" id="GO:0000049">
    <property type="term" value="F:tRNA binding"/>
    <property type="evidence" value="ECO:0007669"/>
    <property type="project" value="UniProtKB-UniRule"/>
</dbReference>
<evidence type="ECO:0000313" key="15">
    <source>
        <dbReference type="EMBL" id="KRM36549.1"/>
    </source>
</evidence>
<feature type="binding site" evidence="11">
    <location>
        <position position="165"/>
    </location>
    <ligand>
        <name>CTP</name>
        <dbReference type="ChEBI" id="CHEBI:37563"/>
    </ligand>
</feature>
<feature type="binding site" evidence="11">
    <location>
        <position position="116"/>
    </location>
    <ligand>
        <name>ATP</name>
        <dbReference type="ChEBI" id="CHEBI:30616"/>
    </ligand>
</feature>
<dbReference type="GO" id="GO:0004810">
    <property type="term" value="F:CCA tRNA nucleotidyltransferase activity"/>
    <property type="evidence" value="ECO:0007669"/>
    <property type="project" value="UniProtKB-UniRule"/>
</dbReference>
<dbReference type="AlphaFoldDB" id="A0A0R1Y417"/>
<dbReference type="EC" id="2.7.7.72" evidence="11"/>
<feature type="domain" description="CCA-adding enzyme C-terminal" evidence="14">
    <location>
        <begin position="250"/>
        <end position="397"/>
    </location>
</feature>
<feature type="binding site" evidence="11">
    <location>
        <position position="47"/>
    </location>
    <ligand>
        <name>Mg(2+)</name>
        <dbReference type="ChEBI" id="CHEBI:18420"/>
    </ligand>
</feature>
<feature type="binding site" evidence="11">
    <location>
        <position position="116"/>
    </location>
    <ligand>
        <name>CTP</name>
        <dbReference type="ChEBI" id="CHEBI:37563"/>
    </ligand>
</feature>
<feature type="binding site" evidence="11">
    <location>
        <position position="35"/>
    </location>
    <ligand>
        <name>ATP</name>
        <dbReference type="ChEBI" id="CHEBI:30616"/>
    </ligand>
</feature>
<dbReference type="InterPro" id="IPR032828">
    <property type="entry name" value="PolyA_RNA-bd"/>
</dbReference>
<keyword evidence="16" id="KW-1185">Reference proteome</keyword>
<comment type="miscellaneous">
    <text evidence="11">A single active site specifically recognizes both ATP and CTP and is responsible for their addition.</text>
</comment>
<dbReference type="Pfam" id="PF13735">
    <property type="entry name" value="tRNA_NucTran2_2"/>
    <property type="match status" value="1"/>
</dbReference>
<dbReference type="InterPro" id="IPR032810">
    <property type="entry name" value="CCA-adding_enz_C"/>
</dbReference>
<dbReference type="NCBIfam" id="NF009814">
    <property type="entry name" value="PRK13299.1"/>
    <property type="match status" value="1"/>
</dbReference>
<evidence type="ECO:0000256" key="2">
    <source>
        <dbReference type="ARBA" id="ARBA00022679"/>
    </source>
</evidence>
<feature type="binding site" evidence="11">
    <location>
        <position position="168"/>
    </location>
    <ligand>
        <name>CTP</name>
        <dbReference type="ChEBI" id="CHEBI:37563"/>
    </ligand>
</feature>
<name>A0A0R1Y417_9LACO</name>
<dbReference type="GO" id="GO:0005524">
    <property type="term" value="F:ATP binding"/>
    <property type="evidence" value="ECO:0007669"/>
    <property type="project" value="UniProtKB-UniRule"/>
</dbReference>
<dbReference type="HAMAP" id="MF_01263">
    <property type="entry name" value="CCA_bact_type3"/>
    <property type="match status" value="1"/>
</dbReference>
<feature type="binding site" evidence="11">
    <location>
        <position position="45"/>
    </location>
    <ligand>
        <name>Mg(2+)</name>
        <dbReference type="ChEBI" id="CHEBI:18420"/>
    </ligand>
</feature>